<dbReference type="EMBL" id="HBNS01049171">
    <property type="protein sequence ID" value="CAE4650283.1"/>
    <property type="molecule type" value="Transcribed_RNA"/>
</dbReference>
<protein>
    <recommendedName>
        <fullName evidence="3">Plastid lipid-associated protein/fibrillin conserved domain-containing protein</fullName>
    </recommendedName>
</protein>
<evidence type="ECO:0008006" key="3">
    <source>
        <dbReference type="Google" id="ProtNLM"/>
    </source>
</evidence>
<feature type="signal peptide" evidence="1">
    <location>
        <begin position="1"/>
        <end position="27"/>
    </location>
</feature>
<feature type="chain" id="PRO_5031365448" description="Plastid lipid-associated protein/fibrillin conserved domain-containing protein" evidence="1">
    <location>
        <begin position="28"/>
        <end position="308"/>
    </location>
</feature>
<reference evidence="2" key="1">
    <citation type="submission" date="2021-01" db="EMBL/GenBank/DDBJ databases">
        <authorList>
            <person name="Corre E."/>
            <person name="Pelletier E."/>
            <person name="Niang G."/>
            <person name="Scheremetjew M."/>
            <person name="Finn R."/>
            <person name="Kale V."/>
            <person name="Holt S."/>
            <person name="Cochrane G."/>
            <person name="Meng A."/>
            <person name="Brown T."/>
            <person name="Cohen L."/>
        </authorList>
    </citation>
    <scope>NUCLEOTIDE SEQUENCE</scope>
    <source>
        <strain evidence="2">GSO104</strain>
    </source>
</reference>
<gene>
    <name evidence="2" type="ORF">DBRI00130_LOCUS37558</name>
</gene>
<name>A0A7S4SMJ8_9STRA</name>
<evidence type="ECO:0000313" key="2">
    <source>
        <dbReference type="EMBL" id="CAE4650283.1"/>
    </source>
</evidence>
<evidence type="ECO:0000256" key="1">
    <source>
        <dbReference type="SAM" id="SignalP"/>
    </source>
</evidence>
<proteinExistence type="predicted"/>
<sequence length="308" mass="33178">MGSSSSSSWQLCLLLVASICTSTQVQSFITPRVSRISSSTVEYYNSAKCSTKRQMSVSDVEDSYVPPSSGSAMDKLIQTKSDLIQLCTNYGSNKPSLGSVQGLVRELEDLAEMAGVGQASSHSGILAGEWELLYSPDDVTRSSPFFWAFRRAFPENSDQIFAITDGIPAPIKEVGPAYQTIELDSTGSGTLVSRVKVATLGGLATSIMTTRCSIVGSVGLDGLRIKVETTKPEDSTVLKKLGPLGEAINSSGPPFPSGEALERVVPGSSEVVMMTTYCDEGLRISRNDDMMDEVYVWRRRSFGSDFEI</sequence>
<accession>A0A7S4SMJ8</accession>
<organism evidence="2">
    <name type="scientific">Ditylum brightwellii</name>
    <dbReference type="NCBI Taxonomy" id="49249"/>
    <lineage>
        <taxon>Eukaryota</taxon>
        <taxon>Sar</taxon>
        <taxon>Stramenopiles</taxon>
        <taxon>Ochrophyta</taxon>
        <taxon>Bacillariophyta</taxon>
        <taxon>Mediophyceae</taxon>
        <taxon>Lithodesmiophycidae</taxon>
        <taxon>Lithodesmiales</taxon>
        <taxon>Lithodesmiaceae</taxon>
        <taxon>Ditylum</taxon>
    </lineage>
</organism>
<dbReference type="AlphaFoldDB" id="A0A7S4SMJ8"/>
<keyword evidence="1" id="KW-0732">Signal</keyword>